<sequence>MGSEQHYSLRWNDYTVKIVTAFQSLRDEEDFVDVTVACDGHSYSAHKMVLSACSPYFRALLRANPCQHPIVILKDVGHVELERLLEFMYNGEVSIAQDQLAAFLKTAENLKIRGLAGSSDDMDQAGLHRPDVSYSYSSGSAIGGMTSGRSSPSAGYAPSQGSKDEEIVGDGSGGYLTRPESPPSKRRKRTSAPAAGHADSNTASHTTECVVGDNPVELDTGGVPISGGEDDIRLDRRELKSEPGDAMTDVYSESSEMSTDPQSHTGEGMDQRQPVLYPIG</sequence>
<dbReference type="SUPFAM" id="SSF54695">
    <property type="entry name" value="POZ domain"/>
    <property type="match status" value="1"/>
</dbReference>
<protein>
    <submittedName>
        <fullName evidence="4">Longitudinals lacking protein-like 35</fullName>
    </submittedName>
</protein>
<evidence type="ECO:0000259" key="3">
    <source>
        <dbReference type="PROSITE" id="PS50097"/>
    </source>
</evidence>
<dbReference type="Pfam" id="PF00651">
    <property type="entry name" value="BTB"/>
    <property type="match status" value="1"/>
</dbReference>
<feature type="compositionally biased region" description="Polar residues" evidence="2">
    <location>
        <begin position="251"/>
        <end position="265"/>
    </location>
</feature>
<keyword evidence="5" id="KW-1185">Reference proteome</keyword>
<dbReference type="InterPro" id="IPR000210">
    <property type="entry name" value="BTB/POZ_dom"/>
</dbReference>
<dbReference type="PROSITE" id="PS50097">
    <property type="entry name" value="BTB"/>
    <property type="match status" value="1"/>
</dbReference>
<dbReference type="PANTHER" id="PTHR23110:SF98">
    <property type="entry name" value="PRE-LOLA-G, ISOFORM C-RELATED"/>
    <property type="match status" value="1"/>
</dbReference>
<dbReference type="Proteomes" id="UP000747542">
    <property type="component" value="Unassembled WGS sequence"/>
</dbReference>
<accession>A0A8J5N0E4</accession>
<name>A0A8J5N0E4_HOMAM</name>
<evidence type="ECO:0000313" key="4">
    <source>
        <dbReference type="EMBL" id="KAG7169912.1"/>
    </source>
</evidence>
<dbReference type="SMART" id="SM00225">
    <property type="entry name" value="BTB"/>
    <property type="match status" value="1"/>
</dbReference>
<organism evidence="4 5">
    <name type="scientific">Homarus americanus</name>
    <name type="common">American lobster</name>
    <dbReference type="NCBI Taxonomy" id="6706"/>
    <lineage>
        <taxon>Eukaryota</taxon>
        <taxon>Metazoa</taxon>
        <taxon>Ecdysozoa</taxon>
        <taxon>Arthropoda</taxon>
        <taxon>Crustacea</taxon>
        <taxon>Multicrustacea</taxon>
        <taxon>Malacostraca</taxon>
        <taxon>Eumalacostraca</taxon>
        <taxon>Eucarida</taxon>
        <taxon>Decapoda</taxon>
        <taxon>Pleocyemata</taxon>
        <taxon>Astacidea</taxon>
        <taxon>Nephropoidea</taxon>
        <taxon>Nephropidae</taxon>
        <taxon>Homarus</taxon>
    </lineage>
</organism>
<dbReference type="GO" id="GO:0006357">
    <property type="term" value="P:regulation of transcription by RNA polymerase II"/>
    <property type="evidence" value="ECO:0007669"/>
    <property type="project" value="TreeGrafter"/>
</dbReference>
<feature type="region of interest" description="Disordered" evidence="2">
    <location>
        <begin position="143"/>
        <end position="280"/>
    </location>
</feature>
<feature type="compositionally biased region" description="Basic and acidic residues" evidence="2">
    <location>
        <begin position="230"/>
        <end position="243"/>
    </location>
</feature>
<dbReference type="EMBL" id="JAHLQT010014926">
    <property type="protein sequence ID" value="KAG7169912.1"/>
    <property type="molecule type" value="Genomic_DNA"/>
</dbReference>
<evidence type="ECO:0000313" key="5">
    <source>
        <dbReference type="Proteomes" id="UP000747542"/>
    </source>
</evidence>
<dbReference type="InterPro" id="IPR051095">
    <property type="entry name" value="Dros_DevTransReg"/>
</dbReference>
<dbReference type="InterPro" id="IPR011333">
    <property type="entry name" value="SKP1/BTB/POZ_sf"/>
</dbReference>
<reference evidence="4" key="1">
    <citation type="journal article" date="2021" name="Sci. Adv.">
        <title>The American lobster genome reveals insights on longevity, neural, and immune adaptations.</title>
        <authorList>
            <person name="Polinski J.M."/>
            <person name="Zimin A.V."/>
            <person name="Clark K.F."/>
            <person name="Kohn A.B."/>
            <person name="Sadowski N."/>
            <person name="Timp W."/>
            <person name="Ptitsyn A."/>
            <person name="Khanna P."/>
            <person name="Romanova D.Y."/>
            <person name="Williams P."/>
            <person name="Greenwood S.J."/>
            <person name="Moroz L.L."/>
            <person name="Walt D.R."/>
            <person name="Bodnar A.G."/>
        </authorList>
    </citation>
    <scope>NUCLEOTIDE SEQUENCE</scope>
    <source>
        <strain evidence="4">GMGI-L3</strain>
    </source>
</reference>
<dbReference type="Gene3D" id="3.30.710.10">
    <property type="entry name" value="Potassium Channel Kv1.1, Chain A"/>
    <property type="match status" value="1"/>
</dbReference>
<dbReference type="CDD" id="cd18315">
    <property type="entry name" value="BTB_POZ_BAB-like"/>
    <property type="match status" value="1"/>
</dbReference>
<evidence type="ECO:0000256" key="2">
    <source>
        <dbReference type="SAM" id="MobiDB-lite"/>
    </source>
</evidence>
<evidence type="ECO:0000256" key="1">
    <source>
        <dbReference type="ARBA" id="ARBA00023242"/>
    </source>
</evidence>
<feature type="domain" description="BTB" evidence="3">
    <location>
        <begin position="32"/>
        <end position="97"/>
    </location>
</feature>
<proteinExistence type="predicted"/>
<dbReference type="PANTHER" id="PTHR23110">
    <property type="entry name" value="BTB DOMAIN TRANSCRIPTION FACTOR"/>
    <property type="match status" value="1"/>
</dbReference>
<dbReference type="AlphaFoldDB" id="A0A8J5N0E4"/>
<dbReference type="GO" id="GO:0005634">
    <property type="term" value="C:nucleus"/>
    <property type="evidence" value="ECO:0007669"/>
    <property type="project" value="TreeGrafter"/>
</dbReference>
<keyword evidence="1" id="KW-0539">Nucleus</keyword>
<comment type="caution">
    <text evidence="4">The sequence shown here is derived from an EMBL/GenBank/DDBJ whole genome shotgun (WGS) entry which is preliminary data.</text>
</comment>
<gene>
    <name evidence="4" type="primary">lola-L35</name>
    <name evidence="4" type="ORF">Hamer_G019726</name>
</gene>